<protein>
    <submittedName>
        <fullName evidence="2">Uncharacterized protein</fullName>
    </submittedName>
</protein>
<evidence type="ECO:0000313" key="2">
    <source>
        <dbReference type="EMBL" id="EFA09642.1"/>
    </source>
</evidence>
<organism evidence="2 3">
    <name type="scientific">Tribolium castaneum</name>
    <name type="common">Red flour beetle</name>
    <dbReference type="NCBI Taxonomy" id="7070"/>
    <lineage>
        <taxon>Eukaryota</taxon>
        <taxon>Metazoa</taxon>
        <taxon>Ecdysozoa</taxon>
        <taxon>Arthropoda</taxon>
        <taxon>Hexapoda</taxon>
        <taxon>Insecta</taxon>
        <taxon>Pterygota</taxon>
        <taxon>Neoptera</taxon>
        <taxon>Endopterygota</taxon>
        <taxon>Coleoptera</taxon>
        <taxon>Polyphaga</taxon>
        <taxon>Cucujiformia</taxon>
        <taxon>Tenebrionidae</taxon>
        <taxon>Tenebrionidae incertae sedis</taxon>
        <taxon>Tribolium</taxon>
    </lineage>
</organism>
<proteinExistence type="predicted"/>
<name>D6WZU9_TRICA</name>
<keyword evidence="3" id="KW-1185">Reference proteome</keyword>
<evidence type="ECO:0000256" key="1">
    <source>
        <dbReference type="SAM" id="MobiDB-lite"/>
    </source>
</evidence>
<accession>D6WZU9</accession>
<dbReference type="InParanoid" id="D6WZU9"/>
<feature type="region of interest" description="Disordered" evidence="1">
    <location>
        <begin position="52"/>
        <end position="94"/>
    </location>
</feature>
<dbReference type="EMBL" id="KQ971372">
    <property type="protein sequence ID" value="EFA09642.1"/>
    <property type="molecule type" value="Genomic_DNA"/>
</dbReference>
<feature type="region of interest" description="Disordered" evidence="1">
    <location>
        <begin position="1"/>
        <end position="33"/>
    </location>
</feature>
<dbReference type="Proteomes" id="UP000007266">
    <property type="component" value="Linkage group 9"/>
</dbReference>
<gene>
    <name evidence="2" type="primary">GLEAN_11767</name>
    <name evidence="2" type="ORF">TcasGA2_TC011767</name>
</gene>
<sequence length="94" mass="10484">MDTLRAVAVKTNRGTSARRIQRKNRPTPATARNYNSIRPYINRKAIVIHKHHGATRRPLHMSTPNPARGRKSALTAPAIQTPMGQKGALTKEPR</sequence>
<dbReference type="AlphaFoldDB" id="D6WZU9"/>
<dbReference type="HOGENOM" id="CLU_2389056_0_0_1"/>
<reference evidence="2 3" key="1">
    <citation type="journal article" date="2008" name="Nature">
        <title>The genome of the model beetle and pest Tribolium castaneum.</title>
        <authorList>
            <consortium name="Tribolium Genome Sequencing Consortium"/>
            <person name="Richards S."/>
            <person name="Gibbs R.A."/>
            <person name="Weinstock G.M."/>
            <person name="Brown S.J."/>
            <person name="Denell R."/>
            <person name="Beeman R.W."/>
            <person name="Gibbs R."/>
            <person name="Beeman R.W."/>
            <person name="Brown S.J."/>
            <person name="Bucher G."/>
            <person name="Friedrich M."/>
            <person name="Grimmelikhuijzen C.J."/>
            <person name="Klingler M."/>
            <person name="Lorenzen M."/>
            <person name="Richards S."/>
            <person name="Roth S."/>
            <person name="Schroder R."/>
            <person name="Tautz D."/>
            <person name="Zdobnov E.M."/>
            <person name="Muzny D."/>
            <person name="Gibbs R.A."/>
            <person name="Weinstock G.M."/>
            <person name="Attaway T."/>
            <person name="Bell S."/>
            <person name="Buhay C.J."/>
            <person name="Chandrabose M.N."/>
            <person name="Chavez D."/>
            <person name="Clerk-Blankenburg K.P."/>
            <person name="Cree A."/>
            <person name="Dao M."/>
            <person name="Davis C."/>
            <person name="Chacko J."/>
            <person name="Dinh H."/>
            <person name="Dugan-Rocha S."/>
            <person name="Fowler G."/>
            <person name="Garner T.T."/>
            <person name="Garnes J."/>
            <person name="Gnirke A."/>
            <person name="Hawes A."/>
            <person name="Hernandez J."/>
            <person name="Hines S."/>
            <person name="Holder M."/>
            <person name="Hume J."/>
            <person name="Jhangiani S.N."/>
            <person name="Joshi V."/>
            <person name="Khan Z.M."/>
            <person name="Jackson L."/>
            <person name="Kovar C."/>
            <person name="Kowis A."/>
            <person name="Lee S."/>
            <person name="Lewis L.R."/>
            <person name="Margolis J."/>
            <person name="Morgan M."/>
            <person name="Nazareth L.V."/>
            <person name="Nguyen N."/>
            <person name="Okwuonu G."/>
            <person name="Parker D."/>
            <person name="Richards S."/>
            <person name="Ruiz S.J."/>
            <person name="Santibanez J."/>
            <person name="Savard J."/>
            <person name="Scherer S.E."/>
            <person name="Schneider B."/>
            <person name="Sodergren E."/>
            <person name="Tautz D."/>
            <person name="Vattahil S."/>
            <person name="Villasana D."/>
            <person name="White C.S."/>
            <person name="Wright R."/>
            <person name="Park Y."/>
            <person name="Beeman R.W."/>
            <person name="Lord J."/>
            <person name="Oppert B."/>
            <person name="Lorenzen M."/>
            <person name="Brown S."/>
            <person name="Wang L."/>
            <person name="Savard J."/>
            <person name="Tautz D."/>
            <person name="Richards S."/>
            <person name="Weinstock G."/>
            <person name="Gibbs R.A."/>
            <person name="Liu Y."/>
            <person name="Worley K."/>
            <person name="Weinstock G."/>
            <person name="Elsik C.G."/>
            <person name="Reese J.T."/>
            <person name="Elhaik E."/>
            <person name="Landan G."/>
            <person name="Graur D."/>
            <person name="Arensburger P."/>
            <person name="Atkinson P."/>
            <person name="Beeman R.W."/>
            <person name="Beidler J."/>
            <person name="Brown S.J."/>
            <person name="Demuth J.P."/>
            <person name="Drury D.W."/>
            <person name="Du Y.Z."/>
            <person name="Fujiwara H."/>
            <person name="Lorenzen M."/>
            <person name="Maselli V."/>
            <person name="Osanai M."/>
            <person name="Park Y."/>
            <person name="Robertson H.M."/>
            <person name="Tu Z."/>
            <person name="Wang J.J."/>
            <person name="Wang S."/>
            <person name="Richards S."/>
            <person name="Song H."/>
            <person name="Zhang L."/>
            <person name="Sodergren E."/>
            <person name="Werner D."/>
            <person name="Stanke M."/>
            <person name="Morgenstern B."/>
            <person name="Solovyev V."/>
            <person name="Kosarev P."/>
            <person name="Brown G."/>
            <person name="Chen H.C."/>
            <person name="Ermolaeva O."/>
            <person name="Hlavina W."/>
            <person name="Kapustin Y."/>
            <person name="Kiryutin B."/>
            <person name="Kitts P."/>
            <person name="Maglott D."/>
            <person name="Pruitt K."/>
            <person name="Sapojnikov V."/>
            <person name="Souvorov A."/>
            <person name="Mackey A.J."/>
            <person name="Waterhouse R.M."/>
            <person name="Wyder S."/>
            <person name="Zdobnov E.M."/>
            <person name="Zdobnov E.M."/>
            <person name="Wyder S."/>
            <person name="Kriventseva E.V."/>
            <person name="Kadowaki T."/>
            <person name="Bork P."/>
            <person name="Aranda M."/>
            <person name="Bao R."/>
            <person name="Beermann A."/>
            <person name="Berns N."/>
            <person name="Bolognesi R."/>
            <person name="Bonneton F."/>
            <person name="Bopp D."/>
            <person name="Brown S.J."/>
            <person name="Bucher G."/>
            <person name="Butts T."/>
            <person name="Chaumot A."/>
            <person name="Denell R.E."/>
            <person name="Ferrier D.E."/>
            <person name="Friedrich M."/>
            <person name="Gordon C.M."/>
            <person name="Jindra M."/>
            <person name="Klingler M."/>
            <person name="Lan Q."/>
            <person name="Lattorff H.M."/>
            <person name="Laudet V."/>
            <person name="von Levetsow C."/>
            <person name="Liu Z."/>
            <person name="Lutz R."/>
            <person name="Lynch J.A."/>
            <person name="da Fonseca R.N."/>
            <person name="Posnien N."/>
            <person name="Reuter R."/>
            <person name="Roth S."/>
            <person name="Savard J."/>
            <person name="Schinko J.B."/>
            <person name="Schmitt C."/>
            <person name="Schoppmeier M."/>
            <person name="Schroder R."/>
            <person name="Shippy T.D."/>
            <person name="Simonnet F."/>
            <person name="Marques-Souza H."/>
            <person name="Tautz D."/>
            <person name="Tomoyasu Y."/>
            <person name="Trauner J."/>
            <person name="Van der Zee M."/>
            <person name="Vervoort M."/>
            <person name="Wittkopp N."/>
            <person name="Wimmer E.A."/>
            <person name="Yang X."/>
            <person name="Jones A.K."/>
            <person name="Sattelle D.B."/>
            <person name="Ebert P.R."/>
            <person name="Nelson D."/>
            <person name="Scott J.G."/>
            <person name="Beeman R.W."/>
            <person name="Muthukrishnan S."/>
            <person name="Kramer K.J."/>
            <person name="Arakane Y."/>
            <person name="Beeman R.W."/>
            <person name="Zhu Q."/>
            <person name="Hogenkamp D."/>
            <person name="Dixit R."/>
            <person name="Oppert B."/>
            <person name="Jiang H."/>
            <person name="Zou Z."/>
            <person name="Marshall J."/>
            <person name="Elpidina E."/>
            <person name="Vinokurov K."/>
            <person name="Oppert C."/>
            <person name="Zou Z."/>
            <person name="Evans J."/>
            <person name="Lu Z."/>
            <person name="Zhao P."/>
            <person name="Sumathipala N."/>
            <person name="Altincicek B."/>
            <person name="Vilcinskas A."/>
            <person name="Williams M."/>
            <person name="Hultmark D."/>
            <person name="Hetru C."/>
            <person name="Jiang H."/>
            <person name="Grimmelikhuijzen C.J."/>
            <person name="Hauser F."/>
            <person name="Cazzamali G."/>
            <person name="Williamson M."/>
            <person name="Park Y."/>
            <person name="Li B."/>
            <person name="Tanaka Y."/>
            <person name="Predel R."/>
            <person name="Neupert S."/>
            <person name="Schachtner J."/>
            <person name="Verleyen P."/>
            <person name="Raible F."/>
            <person name="Bork P."/>
            <person name="Friedrich M."/>
            <person name="Walden K.K."/>
            <person name="Robertson H.M."/>
            <person name="Angeli S."/>
            <person name="Foret S."/>
            <person name="Bucher G."/>
            <person name="Schuetz S."/>
            <person name="Maleszka R."/>
            <person name="Wimmer E.A."/>
            <person name="Beeman R.W."/>
            <person name="Lorenzen M."/>
            <person name="Tomoyasu Y."/>
            <person name="Miller S.C."/>
            <person name="Grossmann D."/>
            <person name="Bucher G."/>
        </authorList>
    </citation>
    <scope>NUCLEOTIDE SEQUENCE [LARGE SCALE GENOMIC DNA]</scope>
    <source>
        <strain evidence="2 3">Georgia GA2</strain>
    </source>
</reference>
<evidence type="ECO:0000313" key="3">
    <source>
        <dbReference type="Proteomes" id="UP000007266"/>
    </source>
</evidence>
<reference evidence="2 3" key="2">
    <citation type="journal article" date="2010" name="Nucleic Acids Res.">
        <title>BeetleBase in 2010: revisions to provide comprehensive genomic information for Tribolium castaneum.</title>
        <authorList>
            <person name="Kim H.S."/>
            <person name="Murphy T."/>
            <person name="Xia J."/>
            <person name="Caragea D."/>
            <person name="Park Y."/>
            <person name="Beeman R.W."/>
            <person name="Lorenzen M.D."/>
            <person name="Butcher S."/>
            <person name="Manak J.R."/>
            <person name="Brown S.J."/>
        </authorList>
    </citation>
    <scope>GENOME REANNOTATION</scope>
    <source>
        <strain evidence="2 3">Georgia GA2</strain>
    </source>
</reference>